<evidence type="ECO:0000313" key="2">
    <source>
        <dbReference type="Proteomes" id="UP000014073"/>
    </source>
</evidence>
<evidence type="ECO:0000313" key="1">
    <source>
        <dbReference type="EMBL" id="EEF77303.1"/>
    </source>
</evidence>
<dbReference type="HOGENOM" id="CLU_047928_0_0_10"/>
<reference evidence="1 2" key="1">
    <citation type="submission" date="2008-12" db="EMBL/GenBank/DDBJ databases">
        <authorList>
            <person name="Fulton L."/>
            <person name="Clifton S."/>
            <person name="Fulton B."/>
            <person name="Xu J."/>
            <person name="Minx P."/>
            <person name="Pepin K.H."/>
            <person name="Johnson M."/>
            <person name="Bhonagiri V."/>
            <person name="Nash W.E."/>
            <person name="Mardis E.R."/>
            <person name="Wilson R.K."/>
        </authorList>
    </citation>
    <scope>NUCLEOTIDE SEQUENCE [LARGE SCALE GENOMIC DNA]</scope>
    <source>
        <strain evidence="1 2">DSM 18228</strain>
    </source>
</reference>
<dbReference type="Gene3D" id="3.20.20.80">
    <property type="entry name" value="Glycosidases"/>
    <property type="match status" value="1"/>
</dbReference>
<dbReference type="STRING" id="547042.BACCOPRO_02822"/>
<dbReference type="Proteomes" id="UP000014073">
    <property type="component" value="Unassembled WGS sequence"/>
</dbReference>
<dbReference type="PANTHER" id="PTHR43405:SF1">
    <property type="entry name" value="GLYCOSYL HYDROLASE DIGH"/>
    <property type="match status" value="1"/>
</dbReference>
<dbReference type="EMBL" id="ACBW01000179">
    <property type="protein sequence ID" value="EEF77303.1"/>
    <property type="molecule type" value="Genomic_DNA"/>
</dbReference>
<proteinExistence type="predicted"/>
<sequence>MDLLILSKHIGTMKMKKLLASVLLAAGMVSCAGTAEKTIPVYGWQGEGAEATEASIQADFSKWKEHGLCGVCYNAGGFNVEKHARAAKIAHANGLEYHAWIPAMLKGDADSTWYAVNRNGESAYRVQAYVPYYRCMCPNNPDVVNYLVTEYGRIADIPEVDFVHLDYIRYVDVILARGLWEKYGLVMNEEYPTADYCYCDKCVADFKKATGIDIRTVKDPSMCDQWKRFRYDVVTRLVNKIADAVHAKGKKVSAAVFPGPESYAKKLVRQEWNKWNIDAFFPMNYNDFYLEPASWVGEITREEVASVNGRKPVYSGLFICRDWKNKAKIKDPEGHGLIPSEIGEAISGSMKAGAAGVALFVPGNMTDEHWAEFDKAIRSLQ</sequence>
<name>S0FA43_9BACT</name>
<gene>
    <name evidence="1" type="ORF">BACCOPRO_02822</name>
</gene>
<accession>S0FA43</accession>
<organism evidence="1 2">
    <name type="scientific">Phocaeicola coprophilus DSM 18228 = JCM 13818</name>
    <dbReference type="NCBI Taxonomy" id="547042"/>
    <lineage>
        <taxon>Bacteria</taxon>
        <taxon>Pseudomonadati</taxon>
        <taxon>Bacteroidota</taxon>
        <taxon>Bacteroidia</taxon>
        <taxon>Bacteroidales</taxon>
        <taxon>Bacteroidaceae</taxon>
        <taxon>Phocaeicola</taxon>
    </lineage>
</organism>
<keyword evidence="2" id="KW-1185">Reference proteome</keyword>
<comment type="caution">
    <text evidence="1">The sequence shown here is derived from an EMBL/GenBank/DDBJ whole genome shotgun (WGS) entry which is preliminary data.</text>
</comment>
<dbReference type="InterPro" id="IPR052177">
    <property type="entry name" value="Divisome_Glycosyl_Hydrolase"/>
</dbReference>
<dbReference type="PANTHER" id="PTHR43405">
    <property type="entry name" value="GLYCOSYL HYDROLASE DIGH"/>
    <property type="match status" value="1"/>
</dbReference>
<protein>
    <recommendedName>
        <fullName evidence="3">Glycosyl hydrolase-like 10 domain-containing protein</fullName>
    </recommendedName>
</protein>
<dbReference type="AlphaFoldDB" id="S0FA43"/>
<dbReference type="eggNOG" id="COG1649">
    <property type="taxonomic scope" value="Bacteria"/>
</dbReference>
<evidence type="ECO:0008006" key="3">
    <source>
        <dbReference type="Google" id="ProtNLM"/>
    </source>
</evidence>